<feature type="compositionally biased region" description="Low complexity" evidence="1">
    <location>
        <begin position="133"/>
        <end position="168"/>
    </location>
</feature>
<accession>A0A4R5BVR4</accession>
<dbReference type="EMBL" id="SMKU01000065">
    <property type="protein sequence ID" value="TDD88352.1"/>
    <property type="molecule type" value="Genomic_DNA"/>
</dbReference>
<proteinExistence type="predicted"/>
<keyword evidence="4" id="KW-1185">Reference proteome</keyword>
<dbReference type="InterPro" id="IPR055849">
    <property type="entry name" value="DUF7426"/>
</dbReference>
<reference evidence="3 4" key="1">
    <citation type="submission" date="2019-03" db="EMBL/GenBank/DDBJ databases">
        <title>Draft genome sequences of novel Actinobacteria.</title>
        <authorList>
            <person name="Sahin N."/>
            <person name="Ay H."/>
            <person name="Saygin H."/>
        </authorList>
    </citation>
    <scope>NUCLEOTIDE SEQUENCE [LARGE SCALE GENOMIC DNA]</scope>
    <source>
        <strain evidence="3 4">H3C3</strain>
    </source>
</reference>
<dbReference type="Proteomes" id="UP000294513">
    <property type="component" value="Unassembled WGS sequence"/>
</dbReference>
<gene>
    <name evidence="3" type="ORF">E1298_15190</name>
</gene>
<organism evidence="3 4">
    <name type="scientific">Actinomadura rubrisoli</name>
    <dbReference type="NCBI Taxonomy" id="2530368"/>
    <lineage>
        <taxon>Bacteria</taxon>
        <taxon>Bacillati</taxon>
        <taxon>Actinomycetota</taxon>
        <taxon>Actinomycetes</taxon>
        <taxon>Streptosporangiales</taxon>
        <taxon>Thermomonosporaceae</taxon>
        <taxon>Actinomadura</taxon>
    </lineage>
</organism>
<evidence type="ECO:0000313" key="3">
    <source>
        <dbReference type="EMBL" id="TDD88352.1"/>
    </source>
</evidence>
<dbReference type="RefSeq" id="WP_131893596.1">
    <property type="nucleotide sequence ID" value="NZ_SMKU01000065.1"/>
</dbReference>
<feature type="region of interest" description="Disordered" evidence="1">
    <location>
        <begin position="122"/>
        <end position="181"/>
    </location>
</feature>
<dbReference type="OrthoDB" id="3622864at2"/>
<evidence type="ECO:0000259" key="2">
    <source>
        <dbReference type="Pfam" id="PF24201"/>
    </source>
</evidence>
<evidence type="ECO:0000256" key="1">
    <source>
        <dbReference type="SAM" id="MobiDB-lite"/>
    </source>
</evidence>
<sequence length="181" mass="19484">MTFKDLREFSEGAHIDLPIGGITYRINGVDAETGLLIQRLMDAGIKAGQSGQPMDLDEDLLDDAQELSTYESVLGDAYQQMLDDGVDWEELKRASMTTMIWIYFDEETAERFWETGAAGEAVAPATGQPPAGANRNTRRASSAAVRKTRSRASTSGTRASRSTTRTKAPGSRGKTSGSSGA</sequence>
<evidence type="ECO:0000313" key="4">
    <source>
        <dbReference type="Proteomes" id="UP000294513"/>
    </source>
</evidence>
<name>A0A4R5BVR4_9ACTN</name>
<feature type="domain" description="DUF7426" evidence="2">
    <location>
        <begin position="4"/>
        <end position="151"/>
    </location>
</feature>
<dbReference type="AlphaFoldDB" id="A0A4R5BVR4"/>
<comment type="caution">
    <text evidence="3">The sequence shown here is derived from an EMBL/GenBank/DDBJ whole genome shotgun (WGS) entry which is preliminary data.</text>
</comment>
<dbReference type="Pfam" id="PF24201">
    <property type="entry name" value="DUF7426"/>
    <property type="match status" value="1"/>
</dbReference>
<protein>
    <recommendedName>
        <fullName evidence="2">DUF7426 domain-containing protein</fullName>
    </recommendedName>
</protein>